<keyword evidence="1" id="KW-0813">Transport</keyword>
<organism evidence="2 3">
    <name type="scientific">Helicobacter mehlei</name>
    <dbReference type="NCBI Taxonomy" id="2316080"/>
    <lineage>
        <taxon>Bacteria</taxon>
        <taxon>Pseudomonadati</taxon>
        <taxon>Campylobacterota</taxon>
        <taxon>Epsilonproteobacteria</taxon>
        <taxon>Campylobacterales</taxon>
        <taxon>Helicobacteraceae</taxon>
        <taxon>Helicobacter</taxon>
    </lineage>
</organism>
<dbReference type="EMBL" id="VKGC01000004">
    <property type="protein sequence ID" value="TSA85973.1"/>
    <property type="molecule type" value="Genomic_DNA"/>
</dbReference>
<dbReference type="InterPro" id="IPR051909">
    <property type="entry name" value="MFP_Cation_Efflux"/>
</dbReference>
<reference evidence="3" key="1">
    <citation type="submission" date="2019-07" db="EMBL/GenBank/DDBJ databases">
        <title>Helicobacter labacensis sp. nov., Helicobacter mehlei sp. nov. and Helicobacter vulpis sp. nov., isolated from gastric mucosa of red fox (Vulpis vulpis).</title>
        <authorList>
            <person name="Papic B."/>
        </authorList>
    </citation>
    <scope>NUCLEOTIDE SEQUENCE [LARGE SCALE GENOMIC DNA]</scope>
    <source>
        <strain evidence="3">L8b</strain>
    </source>
</reference>
<evidence type="ECO:0000313" key="2">
    <source>
        <dbReference type="EMBL" id="TSA85973.1"/>
    </source>
</evidence>
<proteinExistence type="predicted"/>
<name>A0A553V0J0_9HELI</name>
<reference evidence="2 3" key="2">
    <citation type="submission" date="2019-07" db="EMBL/GenBank/DDBJ databases">
        <title>Helicobacter labacensis sp. nov., Helicobacter mehlei sp. nov. and Helicobacter vulpis sp. nov., isolated from gastric mucosa of red fox (Vulpis vulpis).</title>
        <authorList>
            <person name="Kusar D."/>
            <person name="Gruntar I."/>
            <person name="Pate M."/>
            <person name="Zajc U."/>
            <person name="Ocepek M."/>
        </authorList>
    </citation>
    <scope>NUCLEOTIDE SEQUENCE [LARGE SCALE GENOMIC DNA]</scope>
    <source>
        <strain evidence="2 3">L8b</strain>
    </source>
</reference>
<evidence type="ECO:0000313" key="3">
    <source>
        <dbReference type="Proteomes" id="UP000319322"/>
    </source>
</evidence>
<reference evidence="2 3" key="3">
    <citation type="submission" date="2019-07" db="EMBL/GenBank/DDBJ databases">
        <authorList>
            <person name="Papic B."/>
        </authorList>
    </citation>
    <scope>NUCLEOTIDE SEQUENCE [LARGE SCALE GENOMIC DNA]</scope>
    <source>
        <strain evidence="2 3">L8b</strain>
    </source>
</reference>
<accession>A0A553V0J0</accession>
<keyword evidence="3" id="KW-1185">Reference proteome</keyword>
<sequence>MKIWVCLLLFLGALGALGAYDEIVLTQKQIDSLGISVVPLDKKFGTRGLPFNAVIDFNNSNPKHTVIQSLSFNATVVAIYKSEGEYVKKGDLICEISSIDLSNLYFQLQNSQNKLKVALDVSSKDYKLYKQGVIAKREYQNSHLISEEMRLRVRQLEDTFRNFGIDPKRPMGLYGFKIIARNSGILSIAPKVLGEKILPFTTYIRIAENNDLIARIKLPVSLSRYIKKGSHVLDALGNKIGVIQSISVVLDRNSNTILATAFIDAHNYHVGEVVDIYIEGIKPKNSLIVPSSAIIRNDQDYLMFVRTPKGFMPTPVQIIEERTRVFVISNKNIDPHAKVAAGALVSLKGILNNLGDD</sequence>
<dbReference type="Gene3D" id="2.40.50.100">
    <property type="match status" value="1"/>
</dbReference>
<evidence type="ECO:0000256" key="1">
    <source>
        <dbReference type="ARBA" id="ARBA00022448"/>
    </source>
</evidence>
<dbReference type="PANTHER" id="PTHR30097:SF16">
    <property type="entry name" value="CATION EFFLUX SYSTEM (CZCB-LIKE)"/>
    <property type="match status" value="1"/>
</dbReference>
<protein>
    <submittedName>
        <fullName evidence="2">Sodium:proton antiporter</fullName>
    </submittedName>
</protein>
<comment type="caution">
    <text evidence="2">The sequence shown here is derived from an EMBL/GenBank/DDBJ whole genome shotgun (WGS) entry which is preliminary data.</text>
</comment>
<dbReference type="RefSeq" id="WP_120947924.1">
    <property type="nucleotide sequence ID" value="NZ_QXQS01000003.1"/>
</dbReference>
<dbReference type="Proteomes" id="UP000319322">
    <property type="component" value="Unassembled WGS sequence"/>
</dbReference>
<dbReference type="AlphaFoldDB" id="A0A553V0J0"/>
<dbReference type="PANTHER" id="PTHR30097">
    <property type="entry name" value="CATION EFFLUX SYSTEM PROTEIN CUSB"/>
    <property type="match status" value="1"/>
</dbReference>
<gene>
    <name evidence="2" type="ORF">FNE76_02485</name>
</gene>